<gene>
    <name evidence="2" type="ORF">MNB_SV-12-1388</name>
</gene>
<name>A0A1W1BZH9_9ZZZZ</name>
<feature type="transmembrane region" description="Helical" evidence="1">
    <location>
        <begin position="180"/>
        <end position="206"/>
    </location>
</feature>
<keyword evidence="1" id="KW-1133">Transmembrane helix</keyword>
<accession>A0A1W1BZH9</accession>
<evidence type="ECO:0000256" key="1">
    <source>
        <dbReference type="SAM" id="Phobius"/>
    </source>
</evidence>
<sequence>MILTPEVLAILILNSIFLLFSIVAFVLSVKIFIKWDMDSTSQEQYALEKQSYLSTTIIKYIFAIKLPLFLFFVFTLDKISTLLTGAMCGAGVVDATDYGVYLLILKVINLYLFGFWLTLHYLDIKSPHLPYTRLKFEFFMVAFLFLVVEIVLEGVMFGSIDIDKMVSCCGTLYSSSSTSAIAGIFSIDTTLLLMLFYGNFLLMVFFYKMRYQYLFAISNLIFIVVALISLIQFFGTYIYELPTHHCPFCFLQSDYYFVGYLIYSLLFLGTFYGMRVGIVKMLDEDSNRGFKLSMIFNGVYVVLVTAYPIVYFIGNGVWL</sequence>
<keyword evidence="1" id="KW-0472">Membrane</keyword>
<evidence type="ECO:0000313" key="2">
    <source>
        <dbReference type="EMBL" id="SFV58904.1"/>
    </source>
</evidence>
<protein>
    <submittedName>
        <fullName evidence="2">Possible membrane protein</fullName>
    </submittedName>
</protein>
<reference evidence="2" key="1">
    <citation type="submission" date="2016-10" db="EMBL/GenBank/DDBJ databases">
        <authorList>
            <person name="de Groot N.N."/>
        </authorList>
    </citation>
    <scope>NUCLEOTIDE SEQUENCE</scope>
</reference>
<organism evidence="2">
    <name type="scientific">hydrothermal vent metagenome</name>
    <dbReference type="NCBI Taxonomy" id="652676"/>
    <lineage>
        <taxon>unclassified sequences</taxon>
        <taxon>metagenomes</taxon>
        <taxon>ecological metagenomes</taxon>
    </lineage>
</organism>
<dbReference type="AlphaFoldDB" id="A0A1W1BZH9"/>
<feature type="transmembrane region" description="Helical" evidence="1">
    <location>
        <begin position="98"/>
        <end position="117"/>
    </location>
</feature>
<proteinExistence type="predicted"/>
<feature type="transmembrane region" description="Helical" evidence="1">
    <location>
        <begin position="295"/>
        <end position="314"/>
    </location>
</feature>
<feature type="transmembrane region" description="Helical" evidence="1">
    <location>
        <begin position="138"/>
        <end position="160"/>
    </location>
</feature>
<feature type="transmembrane region" description="Helical" evidence="1">
    <location>
        <begin position="12"/>
        <end position="33"/>
    </location>
</feature>
<keyword evidence="1" id="KW-0812">Transmembrane</keyword>
<feature type="transmembrane region" description="Helical" evidence="1">
    <location>
        <begin position="213"/>
        <end position="235"/>
    </location>
</feature>
<dbReference type="EMBL" id="FPHE01000087">
    <property type="protein sequence ID" value="SFV58904.1"/>
    <property type="molecule type" value="Genomic_DNA"/>
</dbReference>
<feature type="transmembrane region" description="Helical" evidence="1">
    <location>
        <begin position="255"/>
        <end position="274"/>
    </location>
</feature>